<comment type="caution">
    <text evidence="2">The sequence shown here is derived from an EMBL/GenBank/DDBJ whole genome shotgun (WGS) entry which is preliminary data.</text>
</comment>
<dbReference type="EMBL" id="JAIWYP010000001">
    <property type="protein sequence ID" value="KAH3880764.1"/>
    <property type="molecule type" value="Genomic_DNA"/>
</dbReference>
<gene>
    <name evidence="2" type="ORF">DPMN_004685</name>
</gene>
<feature type="region of interest" description="Disordered" evidence="1">
    <location>
        <begin position="1"/>
        <end position="20"/>
    </location>
</feature>
<reference evidence="2" key="2">
    <citation type="submission" date="2020-11" db="EMBL/GenBank/DDBJ databases">
        <authorList>
            <person name="McCartney M.A."/>
            <person name="Auch B."/>
            <person name="Kono T."/>
            <person name="Mallez S."/>
            <person name="Becker A."/>
            <person name="Gohl D.M."/>
            <person name="Silverstein K.A.T."/>
            <person name="Koren S."/>
            <person name="Bechman K.B."/>
            <person name="Herman A."/>
            <person name="Abrahante J.E."/>
            <person name="Garbe J."/>
        </authorList>
    </citation>
    <scope>NUCLEOTIDE SEQUENCE</scope>
    <source>
        <strain evidence="2">Duluth1</strain>
        <tissue evidence="2">Whole animal</tissue>
    </source>
</reference>
<proteinExistence type="predicted"/>
<name>A0A9D4MS13_DREPO</name>
<evidence type="ECO:0000313" key="2">
    <source>
        <dbReference type="EMBL" id="KAH3880764.1"/>
    </source>
</evidence>
<accession>A0A9D4MS13</accession>
<reference evidence="2" key="1">
    <citation type="journal article" date="2019" name="bioRxiv">
        <title>The Genome of the Zebra Mussel, Dreissena polymorpha: A Resource for Invasive Species Research.</title>
        <authorList>
            <person name="McCartney M.A."/>
            <person name="Auch B."/>
            <person name="Kono T."/>
            <person name="Mallez S."/>
            <person name="Zhang Y."/>
            <person name="Obille A."/>
            <person name="Becker A."/>
            <person name="Abrahante J.E."/>
            <person name="Garbe J."/>
            <person name="Badalamenti J.P."/>
            <person name="Herman A."/>
            <person name="Mangelson H."/>
            <person name="Liachko I."/>
            <person name="Sullivan S."/>
            <person name="Sone E.D."/>
            <person name="Koren S."/>
            <person name="Silverstein K.A.T."/>
            <person name="Beckman K.B."/>
            <person name="Gohl D.M."/>
        </authorList>
    </citation>
    <scope>NUCLEOTIDE SEQUENCE</scope>
    <source>
        <strain evidence="2">Duluth1</strain>
        <tissue evidence="2">Whole animal</tissue>
    </source>
</reference>
<evidence type="ECO:0000313" key="3">
    <source>
        <dbReference type="Proteomes" id="UP000828390"/>
    </source>
</evidence>
<evidence type="ECO:0000256" key="1">
    <source>
        <dbReference type="SAM" id="MobiDB-lite"/>
    </source>
</evidence>
<sequence>MSSSWLVGPHFSGSAENKVPYCLVNPDEDKEVRPEVTTMATSVTEKTQLGTARFSRFSS</sequence>
<organism evidence="2 3">
    <name type="scientific">Dreissena polymorpha</name>
    <name type="common">Zebra mussel</name>
    <name type="synonym">Mytilus polymorpha</name>
    <dbReference type="NCBI Taxonomy" id="45954"/>
    <lineage>
        <taxon>Eukaryota</taxon>
        <taxon>Metazoa</taxon>
        <taxon>Spiralia</taxon>
        <taxon>Lophotrochozoa</taxon>
        <taxon>Mollusca</taxon>
        <taxon>Bivalvia</taxon>
        <taxon>Autobranchia</taxon>
        <taxon>Heteroconchia</taxon>
        <taxon>Euheterodonta</taxon>
        <taxon>Imparidentia</taxon>
        <taxon>Neoheterodontei</taxon>
        <taxon>Myida</taxon>
        <taxon>Dreissenoidea</taxon>
        <taxon>Dreissenidae</taxon>
        <taxon>Dreissena</taxon>
    </lineage>
</organism>
<dbReference type="Proteomes" id="UP000828390">
    <property type="component" value="Unassembled WGS sequence"/>
</dbReference>
<dbReference type="AlphaFoldDB" id="A0A9D4MS13"/>
<protein>
    <submittedName>
        <fullName evidence="2">Uncharacterized protein</fullName>
    </submittedName>
</protein>
<keyword evidence="3" id="KW-1185">Reference proteome</keyword>